<dbReference type="InterPro" id="IPR008988">
    <property type="entry name" value="Transcriptional_repressor_C"/>
</dbReference>
<dbReference type="EMBL" id="CP071446">
    <property type="protein sequence ID" value="QTA37654.1"/>
    <property type="molecule type" value="Genomic_DNA"/>
</dbReference>
<dbReference type="InterPro" id="IPR052713">
    <property type="entry name" value="FeoA"/>
</dbReference>
<proteinExistence type="predicted"/>
<dbReference type="Proteomes" id="UP000671862">
    <property type="component" value="Chromosome"/>
</dbReference>
<accession>A0ABX7S570</accession>
<feature type="domain" description="Ferrous iron transporter FeoA-like" evidence="2">
    <location>
        <begin position="77"/>
        <end position="141"/>
    </location>
</feature>
<evidence type="ECO:0000259" key="2">
    <source>
        <dbReference type="SMART" id="SM00899"/>
    </source>
</evidence>
<evidence type="ECO:0000313" key="4">
    <source>
        <dbReference type="Proteomes" id="UP000671862"/>
    </source>
</evidence>
<keyword evidence="1" id="KW-0408">Iron</keyword>
<dbReference type="PANTHER" id="PTHR42954:SF2">
    <property type="entry name" value="FE(2+) TRANSPORT PROTEIN A"/>
    <property type="match status" value="1"/>
</dbReference>
<dbReference type="PANTHER" id="PTHR42954">
    <property type="entry name" value="FE(2+) TRANSPORT PROTEIN A"/>
    <property type="match status" value="1"/>
</dbReference>
<keyword evidence="4" id="KW-1185">Reference proteome</keyword>
<dbReference type="Gene3D" id="2.30.30.90">
    <property type="match status" value="2"/>
</dbReference>
<evidence type="ECO:0000313" key="3">
    <source>
        <dbReference type="EMBL" id="QTA37654.1"/>
    </source>
</evidence>
<dbReference type="SUPFAM" id="SSF50037">
    <property type="entry name" value="C-terminal domain of transcriptional repressors"/>
    <property type="match status" value="1"/>
</dbReference>
<organism evidence="3 4">
    <name type="scientific">Thermosipho ferrireducens</name>
    <dbReference type="NCBI Taxonomy" id="2571116"/>
    <lineage>
        <taxon>Bacteria</taxon>
        <taxon>Thermotogati</taxon>
        <taxon>Thermotogota</taxon>
        <taxon>Thermotogae</taxon>
        <taxon>Thermotogales</taxon>
        <taxon>Fervidobacteriaceae</taxon>
        <taxon>Thermosipho</taxon>
    </lineage>
</organism>
<dbReference type="Pfam" id="PF04023">
    <property type="entry name" value="FeoA"/>
    <property type="match status" value="1"/>
</dbReference>
<dbReference type="SMART" id="SM00899">
    <property type="entry name" value="FeoA"/>
    <property type="match status" value="2"/>
</dbReference>
<reference evidence="3 4" key="1">
    <citation type="submission" date="2021-03" db="EMBL/GenBank/DDBJ databases">
        <title>Thermosipho ferrireducens sp.nov., an anaerobic thermophilic iron-reducing bacterium isolated from a deep-sea hydrothermal sulfide deposits.</title>
        <authorList>
            <person name="Zeng X."/>
            <person name="Chen Y."/>
            <person name="Shao Z."/>
        </authorList>
    </citation>
    <scope>NUCLEOTIDE SEQUENCE [LARGE SCALE GENOMIC DNA]</scope>
    <source>
        <strain evidence="3 4">JL129W03</strain>
    </source>
</reference>
<name>A0ABX7S570_9BACT</name>
<dbReference type="InterPro" id="IPR007167">
    <property type="entry name" value="Fe-transptr_FeoA-like"/>
</dbReference>
<protein>
    <submittedName>
        <fullName evidence="3">Ferrous iron transport protein A</fullName>
    </submittedName>
</protein>
<dbReference type="RefSeq" id="WP_207566378.1">
    <property type="nucleotide sequence ID" value="NZ_CP071446.1"/>
</dbReference>
<sequence length="142" mass="15999">MTLDRVLPGLRVRIVKIRESDVSNRILGIGIIPDVEIEVVRSSPMGDPRLYRVFNKLVTLRNSEAKLIEVEFLSNFVPLAYVSDGKFEVVKLLGGKMFQLKVKRFGITPGTILDITNGEVFINSTKIDLGFGIKEKIIVRRL</sequence>
<feature type="domain" description="Ferrous iron transporter FeoA-like" evidence="2">
    <location>
        <begin position="1"/>
        <end position="72"/>
    </location>
</feature>
<gene>
    <name evidence="3" type="ORF">JYK00_07945</name>
</gene>
<evidence type="ECO:0000256" key="1">
    <source>
        <dbReference type="ARBA" id="ARBA00023004"/>
    </source>
</evidence>
<dbReference type="InterPro" id="IPR038157">
    <property type="entry name" value="FeoA_core_dom"/>
</dbReference>